<dbReference type="AlphaFoldDB" id="A0A830ZWF8"/>
<evidence type="ECO:0000313" key="1">
    <source>
        <dbReference type="EMBL" id="CCO94040.1"/>
    </source>
</evidence>
<sequence>MQPASAGFFSIRITVMHNKPALRFSLYNTRAGDDRLADRRCGEGCINSGKTRGERI</sequence>
<dbReference type="EMBL" id="CAPB01000022">
    <property type="protein sequence ID" value="CCO94040.1"/>
    <property type="molecule type" value="Genomic_DNA"/>
</dbReference>
<comment type="caution">
    <text evidence="1">The sequence shown here is derived from an EMBL/GenBank/DDBJ whole genome shotgun (WGS) entry which is preliminary data.</text>
</comment>
<accession>A0A830ZWF8</accession>
<dbReference type="Proteomes" id="UP000013111">
    <property type="component" value="Unassembled WGS sequence"/>
</dbReference>
<evidence type="ECO:0000313" key="2">
    <source>
        <dbReference type="Proteomes" id="UP000013111"/>
    </source>
</evidence>
<organism evidence="1 2">
    <name type="scientific">Erwinia amylovora NBRC 12687 = CFBP 1232</name>
    <dbReference type="NCBI Taxonomy" id="1219359"/>
    <lineage>
        <taxon>Bacteria</taxon>
        <taxon>Pseudomonadati</taxon>
        <taxon>Pseudomonadota</taxon>
        <taxon>Gammaproteobacteria</taxon>
        <taxon>Enterobacterales</taxon>
        <taxon>Erwiniaceae</taxon>
        <taxon>Erwinia</taxon>
    </lineage>
</organism>
<protein>
    <submittedName>
        <fullName evidence="1">Uncharacterized protein</fullName>
    </submittedName>
</protein>
<reference evidence="1 2" key="2">
    <citation type="submission" date="2013-04" db="EMBL/GenBank/DDBJ databases">
        <title>Comparative genomics of 12 strains of Erwinia amylovora identifies a pan-genome with a large conserved core and provides insights into host specificity.</title>
        <authorList>
            <person name="Mann R.A."/>
            <person name="Smits T.H.M."/>
            <person name="Buehlmann A."/>
            <person name="Blom J."/>
            <person name="Goesmann A."/>
            <person name="Frey J.E."/>
            <person name="Plummer K.M."/>
            <person name="Beer S.V."/>
            <person name="Luck J."/>
            <person name="Duffy B."/>
            <person name="Rodoni B."/>
        </authorList>
    </citation>
    <scope>NUCLEOTIDE SEQUENCE [LARGE SCALE GENOMIC DNA]</scope>
    <source>
        <strain evidence="2">CFBP 1232</strain>
    </source>
</reference>
<reference evidence="1 2" key="1">
    <citation type="submission" date="2012-11" db="EMBL/GenBank/DDBJ databases">
        <authorList>
            <person name="Linke B."/>
        </authorList>
    </citation>
    <scope>NUCLEOTIDE SEQUENCE [LARGE SCALE GENOMIC DNA]</scope>
    <source>
        <strain evidence="2">CFBP 1232</strain>
    </source>
</reference>
<gene>
    <name evidence="1" type="ORF">BN437_2113</name>
</gene>
<name>A0A830ZWF8_ERWAM</name>
<proteinExistence type="predicted"/>